<evidence type="ECO:0000256" key="13">
    <source>
        <dbReference type="SAM" id="Phobius"/>
    </source>
</evidence>
<evidence type="ECO:0000256" key="4">
    <source>
        <dbReference type="ARBA" id="ARBA00022448"/>
    </source>
</evidence>
<comment type="subunit">
    <text evidence="3">F-type ATPases have 2 components, CF(1) - the catalytic core - and CF(0) - the membrane proton channel.</text>
</comment>
<evidence type="ECO:0000313" key="14">
    <source>
        <dbReference type="EMBL" id="ARH54484.1"/>
    </source>
</evidence>
<keyword evidence="5 12" id="KW-0138">CF(0)</keyword>
<evidence type="ECO:0000256" key="8">
    <source>
        <dbReference type="ARBA" id="ARBA00022989"/>
    </source>
</evidence>
<evidence type="ECO:0000256" key="1">
    <source>
        <dbReference type="ARBA" id="ARBA00004304"/>
    </source>
</evidence>
<accession>A0A343C391</accession>
<keyword evidence="7 12" id="KW-0375">Hydrogen ion transport</keyword>
<keyword evidence="9 12" id="KW-0406">Ion transport</keyword>
<dbReference type="AlphaFoldDB" id="A0A343C391"/>
<geneLocation type="mitochondrion" evidence="14"/>
<evidence type="ECO:0000256" key="9">
    <source>
        <dbReference type="ARBA" id="ARBA00023065"/>
    </source>
</evidence>
<keyword evidence="8 13" id="KW-1133">Transmembrane helix</keyword>
<dbReference type="EMBL" id="KX087316">
    <property type="protein sequence ID" value="ARH54484.1"/>
    <property type="molecule type" value="Genomic_DNA"/>
</dbReference>
<comment type="similarity">
    <text evidence="2 12">Belongs to the ATPase protein 8 family.</text>
</comment>
<evidence type="ECO:0000256" key="11">
    <source>
        <dbReference type="ARBA" id="ARBA00023136"/>
    </source>
</evidence>
<dbReference type="GO" id="GO:0015078">
    <property type="term" value="F:proton transmembrane transporter activity"/>
    <property type="evidence" value="ECO:0007669"/>
    <property type="project" value="InterPro"/>
</dbReference>
<evidence type="ECO:0000256" key="6">
    <source>
        <dbReference type="ARBA" id="ARBA00022692"/>
    </source>
</evidence>
<reference evidence="14" key="1">
    <citation type="submission" date="2016-04" db="EMBL/GenBank/DDBJ databases">
        <title>Mitochondria of beetle species.</title>
        <authorList>
            <person name="Hunter A."/>
            <person name="Moriniere J."/>
            <person name="Tang P."/>
            <person name="Linard B."/>
            <person name="Crampton-Platt A."/>
            <person name="Vogler A.P."/>
        </authorList>
    </citation>
    <scope>NUCLEOTIDE SEQUENCE</scope>
</reference>
<keyword evidence="11 13" id="KW-0472">Membrane</keyword>
<evidence type="ECO:0000256" key="5">
    <source>
        <dbReference type="ARBA" id="ARBA00022547"/>
    </source>
</evidence>
<keyword evidence="6 12" id="KW-0812">Transmembrane</keyword>
<sequence>MPQMAPLNWLSLFVLFSLIMLLFNSMNYFMVMYPTKIYQIKKLTKSITWKW</sequence>
<proteinExistence type="inferred from homology"/>
<evidence type="ECO:0000256" key="12">
    <source>
        <dbReference type="RuleBase" id="RU003661"/>
    </source>
</evidence>
<gene>
    <name evidence="14" type="primary">atp8</name>
</gene>
<protein>
    <recommendedName>
        <fullName evidence="12">ATP synthase complex subunit 8</fullName>
    </recommendedName>
</protein>
<dbReference type="InterPro" id="IPR001421">
    <property type="entry name" value="ATP8_metazoa"/>
</dbReference>
<evidence type="ECO:0000256" key="10">
    <source>
        <dbReference type="ARBA" id="ARBA00023128"/>
    </source>
</evidence>
<dbReference type="GO" id="GO:0045259">
    <property type="term" value="C:proton-transporting ATP synthase complex"/>
    <property type="evidence" value="ECO:0007669"/>
    <property type="project" value="UniProtKB-KW"/>
</dbReference>
<keyword evidence="10 12" id="KW-0496">Mitochondrion</keyword>
<evidence type="ECO:0000256" key="7">
    <source>
        <dbReference type="ARBA" id="ARBA00022781"/>
    </source>
</evidence>
<evidence type="ECO:0000256" key="3">
    <source>
        <dbReference type="ARBA" id="ARBA00011291"/>
    </source>
</evidence>
<dbReference type="GO" id="GO:0031966">
    <property type="term" value="C:mitochondrial membrane"/>
    <property type="evidence" value="ECO:0007669"/>
    <property type="project" value="UniProtKB-SubCell"/>
</dbReference>
<keyword evidence="4 12" id="KW-0813">Transport</keyword>
<dbReference type="Pfam" id="PF00895">
    <property type="entry name" value="ATP-synt_8"/>
    <property type="match status" value="1"/>
</dbReference>
<evidence type="ECO:0000256" key="2">
    <source>
        <dbReference type="ARBA" id="ARBA00008892"/>
    </source>
</evidence>
<dbReference type="GO" id="GO:0015986">
    <property type="term" value="P:proton motive force-driven ATP synthesis"/>
    <property type="evidence" value="ECO:0007669"/>
    <property type="project" value="InterPro"/>
</dbReference>
<organism evidence="14">
    <name type="scientific">Melolontha hippocastani</name>
    <dbReference type="NCBI Taxonomy" id="903833"/>
    <lineage>
        <taxon>Eukaryota</taxon>
        <taxon>Metazoa</taxon>
        <taxon>Ecdysozoa</taxon>
        <taxon>Arthropoda</taxon>
        <taxon>Hexapoda</taxon>
        <taxon>Insecta</taxon>
        <taxon>Pterygota</taxon>
        <taxon>Neoptera</taxon>
        <taxon>Endopterygota</taxon>
        <taxon>Coleoptera</taxon>
        <taxon>Polyphaga</taxon>
        <taxon>Scarabaeiformia</taxon>
        <taxon>Scarabaeidae</taxon>
        <taxon>Melolonthinae</taxon>
        <taxon>Melolontha</taxon>
    </lineage>
</organism>
<feature type="transmembrane region" description="Helical" evidence="13">
    <location>
        <begin position="12"/>
        <end position="33"/>
    </location>
</feature>
<comment type="subcellular location">
    <subcellularLocation>
        <location evidence="1 12">Mitochondrion membrane</location>
        <topology evidence="1 12">Single-pass membrane protein</topology>
    </subcellularLocation>
</comment>
<name>A0A343C391_9SCAR</name>